<gene>
    <name evidence="2" type="ORF">DBV15_02710</name>
</gene>
<organism evidence="2 3">
    <name type="scientific">Temnothorax longispinosus</name>
    <dbReference type="NCBI Taxonomy" id="300112"/>
    <lineage>
        <taxon>Eukaryota</taxon>
        <taxon>Metazoa</taxon>
        <taxon>Ecdysozoa</taxon>
        <taxon>Arthropoda</taxon>
        <taxon>Hexapoda</taxon>
        <taxon>Insecta</taxon>
        <taxon>Pterygota</taxon>
        <taxon>Neoptera</taxon>
        <taxon>Endopterygota</taxon>
        <taxon>Hymenoptera</taxon>
        <taxon>Apocrita</taxon>
        <taxon>Aculeata</taxon>
        <taxon>Formicoidea</taxon>
        <taxon>Formicidae</taxon>
        <taxon>Myrmicinae</taxon>
        <taxon>Temnothorax</taxon>
    </lineage>
</organism>
<evidence type="ECO:0000313" key="2">
    <source>
        <dbReference type="EMBL" id="TGZ45937.1"/>
    </source>
</evidence>
<evidence type="ECO:0000313" key="3">
    <source>
        <dbReference type="Proteomes" id="UP000310200"/>
    </source>
</evidence>
<feature type="compositionally biased region" description="Polar residues" evidence="1">
    <location>
        <begin position="60"/>
        <end position="75"/>
    </location>
</feature>
<keyword evidence="3" id="KW-1185">Reference proteome</keyword>
<name>A0A4S2KDW3_9HYME</name>
<sequence length="113" mass="12576">MRSAYPRGFPMPPAAIFSLTSADLPLTEITFAQSNPTSCRDDAVAPRGSRQLALQKRPTTHSMRNEINPTNSTSPVRGWAEVYEKVSKGETMPLSITPNTPIAYKMCYRFIQI</sequence>
<dbReference type="AlphaFoldDB" id="A0A4S2KDW3"/>
<comment type="caution">
    <text evidence="2">The sequence shown here is derived from an EMBL/GenBank/DDBJ whole genome shotgun (WGS) entry which is preliminary data.</text>
</comment>
<proteinExistence type="predicted"/>
<dbReference type="Proteomes" id="UP000310200">
    <property type="component" value="Unassembled WGS sequence"/>
</dbReference>
<accession>A0A4S2KDW3</accession>
<evidence type="ECO:0000256" key="1">
    <source>
        <dbReference type="SAM" id="MobiDB-lite"/>
    </source>
</evidence>
<protein>
    <submittedName>
        <fullName evidence="2">Uncharacterized protein</fullName>
    </submittedName>
</protein>
<dbReference type="EMBL" id="QBLH01003027">
    <property type="protein sequence ID" value="TGZ45937.1"/>
    <property type="molecule type" value="Genomic_DNA"/>
</dbReference>
<feature type="region of interest" description="Disordered" evidence="1">
    <location>
        <begin position="36"/>
        <end position="75"/>
    </location>
</feature>
<reference evidence="2 3" key="1">
    <citation type="journal article" date="2019" name="Philos. Trans. R. Soc. Lond., B, Biol. Sci.">
        <title>Ant behaviour and brain gene expression of defending hosts depend on the ecological success of the intruding social parasite.</title>
        <authorList>
            <person name="Kaur R."/>
            <person name="Stoldt M."/>
            <person name="Jongepier E."/>
            <person name="Feldmeyer B."/>
            <person name="Menzel F."/>
            <person name="Bornberg-Bauer E."/>
            <person name="Foitzik S."/>
        </authorList>
    </citation>
    <scope>NUCLEOTIDE SEQUENCE [LARGE SCALE GENOMIC DNA]</scope>
    <source>
        <tissue evidence="2">Whole body</tissue>
    </source>
</reference>